<evidence type="ECO:0000313" key="2">
    <source>
        <dbReference type="EMBL" id="MFC0676338.1"/>
    </source>
</evidence>
<keyword evidence="1" id="KW-0732">Signal</keyword>
<protein>
    <recommendedName>
        <fullName evidence="4">Lipoprotein</fullName>
    </recommendedName>
</protein>
<gene>
    <name evidence="2" type="ORF">ACFFGH_00555</name>
</gene>
<accession>A0ABV6RH78</accession>
<comment type="caution">
    <text evidence="2">The sequence shown here is derived from an EMBL/GenBank/DDBJ whole genome shotgun (WGS) entry which is preliminary data.</text>
</comment>
<dbReference type="Proteomes" id="UP001589896">
    <property type="component" value="Unassembled WGS sequence"/>
</dbReference>
<evidence type="ECO:0008006" key="4">
    <source>
        <dbReference type="Google" id="ProtNLM"/>
    </source>
</evidence>
<evidence type="ECO:0000256" key="1">
    <source>
        <dbReference type="SAM" id="SignalP"/>
    </source>
</evidence>
<proteinExistence type="predicted"/>
<sequence length="290" mass="31943">MHRIRIRLIAAALCLLAAVAGCERATAPAPVPGLPPPGPVATVQQRLRELHRSDLAGYARHSVPPALYAELDRAWREDRSRWPLTELPLDDRLPGLLTALGAPDAERKLRASYRREFAGAHSELRSAATTLGLLGVRHLKAEPGYSDDERAHYIALVEALSDWGRQAPLGATDRANPAITRLAAAARRTGLHRAPAWQQAGMAGSLQRLGPFFGTLKQVLAGYGLDFDRALDDARVELVEHKGDRARVKLHYRLAERPIDAGLELQRIDGRWYLADVLTHARTEAARQPH</sequence>
<dbReference type="EMBL" id="JBHLTG010000001">
    <property type="protein sequence ID" value="MFC0676338.1"/>
    <property type="molecule type" value="Genomic_DNA"/>
</dbReference>
<name>A0ABV6RH78_9GAMM</name>
<feature type="signal peptide" evidence="1">
    <location>
        <begin position="1"/>
        <end position="25"/>
    </location>
</feature>
<evidence type="ECO:0000313" key="3">
    <source>
        <dbReference type="Proteomes" id="UP001589896"/>
    </source>
</evidence>
<dbReference type="PROSITE" id="PS51257">
    <property type="entry name" value="PROKAR_LIPOPROTEIN"/>
    <property type="match status" value="1"/>
</dbReference>
<dbReference type="RefSeq" id="WP_386663940.1">
    <property type="nucleotide sequence ID" value="NZ_JBHLTG010000001.1"/>
</dbReference>
<keyword evidence="3" id="KW-1185">Reference proteome</keyword>
<feature type="chain" id="PRO_5046358774" description="Lipoprotein" evidence="1">
    <location>
        <begin position="26"/>
        <end position="290"/>
    </location>
</feature>
<organism evidence="2 3">
    <name type="scientific">Lysobacter korlensis</name>
    <dbReference type="NCBI Taxonomy" id="553636"/>
    <lineage>
        <taxon>Bacteria</taxon>
        <taxon>Pseudomonadati</taxon>
        <taxon>Pseudomonadota</taxon>
        <taxon>Gammaproteobacteria</taxon>
        <taxon>Lysobacterales</taxon>
        <taxon>Lysobacteraceae</taxon>
        <taxon>Lysobacter</taxon>
    </lineage>
</organism>
<reference evidence="2 3" key="1">
    <citation type="submission" date="2024-09" db="EMBL/GenBank/DDBJ databases">
        <authorList>
            <person name="Sun Q."/>
            <person name="Mori K."/>
        </authorList>
    </citation>
    <scope>NUCLEOTIDE SEQUENCE [LARGE SCALE GENOMIC DNA]</scope>
    <source>
        <strain evidence="2 3">KCTC 23076</strain>
    </source>
</reference>